<keyword evidence="4" id="KW-1185">Reference proteome</keyword>
<evidence type="ECO:0000313" key="4">
    <source>
        <dbReference type="Proteomes" id="UP000010301"/>
    </source>
</evidence>
<dbReference type="Proteomes" id="UP000010301">
    <property type="component" value="Unassembled WGS sequence"/>
</dbReference>
<sequence length="336" mass="36755">MQADEITLGSAWGIVKSSVLGTSYPEAPVSDLYLFGNRHAFAYQQEVDGNAAQRHHIRFWPTPEGWLLPGGHQVSWLAAGTYDRAVGLSIFTGQVTHKIDANIDKERDYVIDTVRYADPQCGVELIEDFSTAYHHRNGGGDLVHTDGDLPVLDVTGAAQRHPQVLAQKTTLGTSSPENLENKGKTVGTSLADQVEKTKKHHLPPLPFLLSGIIISLSTIATVTAWALFIPALGDPDFMREVEKDALENQLYSLGTFAFLSVLLVLAGILWILTAKRHRWARILLLALSVIGTFQDLMTATISADYAETNLLAAGVSVLVLWAISSDSMRQWVNEGK</sequence>
<feature type="transmembrane region" description="Helical" evidence="1">
    <location>
        <begin position="249"/>
        <end position="272"/>
    </location>
</feature>
<proteinExistence type="predicted"/>
<keyword evidence="1" id="KW-1133">Transmembrane helix</keyword>
<feature type="domain" description="LssY-like C-terminal" evidence="2">
    <location>
        <begin position="2"/>
        <end position="149"/>
    </location>
</feature>
<dbReference type="EMBL" id="ACFG01000004">
    <property type="protein sequence ID" value="EEH64484.1"/>
    <property type="molecule type" value="Genomic_DNA"/>
</dbReference>
<dbReference type="AlphaFoldDB" id="C0VYI1"/>
<dbReference type="eggNOG" id="COG0671">
    <property type="taxonomic scope" value="Bacteria"/>
</dbReference>
<dbReference type="Pfam" id="PF14067">
    <property type="entry name" value="LssY_C"/>
    <property type="match status" value="1"/>
</dbReference>
<organism evidence="3 4">
    <name type="scientific">Gleimia coleocanis DSM 15436</name>
    <dbReference type="NCBI Taxonomy" id="525245"/>
    <lineage>
        <taxon>Bacteria</taxon>
        <taxon>Bacillati</taxon>
        <taxon>Actinomycetota</taxon>
        <taxon>Actinomycetes</taxon>
        <taxon>Actinomycetales</taxon>
        <taxon>Actinomycetaceae</taxon>
        <taxon>Gleimia</taxon>
    </lineage>
</organism>
<feature type="transmembrane region" description="Helical" evidence="1">
    <location>
        <begin position="279"/>
        <end position="299"/>
    </location>
</feature>
<dbReference type="STRING" id="525245.HMPREF0044_0221"/>
<keyword evidence="1" id="KW-0812">Transmembrane</keyword>
<protein>
    <recommendedName>
        <fullName evidence="2">LssY-like C-terminal domain-containing protein</fullName>
    </recommendedName>
</protein>
<dbReference type="HOGENOM" id="CLU_039044_0_0_11"/>
<feature type="transmembrane region" description="Helical" evidence="1">
    <location>
        <begin position="305"/>
        <end position="323"/>
    </location>
</feature>
<keyword evidence="1" id="KW-0472">Membrane</keyword>
<evidence type="ECO:0000259" key="2">
    <source>
        <dbReference type="Pfam" id="PF14067"/>
    </source>
</evidence>
<feature type="transmembrane region" description="Helical" evidence="1">
    <location>
        <begin position="205"/>
        <end position="229"/>
    </location>
</feature>
<name>C0VYI1_9ACTO</name>
<gene>
    <name evidence="3" type="ORF">HMPREF0044_0221</name>
</gene>
<evidence type="ECO:0000256" key="1">
    <source>
        <dbReference type="SAM" id="Phobius"/>
    </source>
</evidence>
<accession>C0VYI1</accession>
<evidence type="ECO:0000313" key="3">
    <source>
        <dbReference type="EMBL" id="EEH64484.1"/>
    </source>
</evidence>
<reference evidence="3 4" key="1">
    <citation type="submission" date="2009-01" db="EMBL/GenBank/DDBJ databases">
        <authorList>
            <person name="Qin X."/>
            <person name="Bachman B."/>
            <person name="Battles P."/>
            <person name="Bell A."/>
            <person name="Bess C."/>
            <person name="Bickham C."/>
            <person name="Chaboub L."/>
            <person name="Chen D."/>
            <person name="Coyle M."/>
            <person name="Deiros D.R."/>
            <person name="Dinh H."/>
            <person name="Forbes L."/>
            <person name="Fowler G."/>
            <person name="Francisco L."/>
            <person name="Fu Q."/>
            <person name="Gubbala S."/>
            <person name="Hale W."/>
            <person name="Han Y."/>
            <person name="Hemphill L."/>
            <person name="Highlander S.K."/>
            <person name="Hirani K."/>
            <person name="Hogues M."/>
            <person name="Jackson L."/>
            <person name="Jakkamsetti A."/>
            <person name="Javaid M."/>
            <person name="Jiang H."/>
            <person name="Korchina V."/>
            <person name="Kovar C."/>
            <person name="Lara F."/>
            <person name="Lee S."/>
            <person name="Mata R."/>
            <person name="Mathew T."/>
            <person name="Moen C."/>
            <person name="Morales K."/>
            <person name="Munidasa M."/>
            <person name="Nazareth L."/>
            <person name="Ngo R."/>
            <person name="Nguyen L."/>
            <person name="Okwuonu G."/>
            <person name="Ongeri F."/>
            <person name="Patil S."/>
            <person name="Petrosino J."/>
            <person name="Pham C."/>
            <person name="Pham P."/>
            <person name="Pu L.-L."/>
            <person name="Puazo M."/>
            <person name="Raj R."/>
            <person name="Reid J."/>
            <person name="Rouhana J."/>
            <person name="Saada N."/>
            <person name="Shang Y."/>
            <person name="Simmons D."/>
            <person name="Thornton R."/>
            <person name="Warren J."/>
            <person name="Weissenberger G."/>
            <person name="Zhang J."/>
            <person name="Zhang L."/>
            <person name="Zhou C."/>
            <person name="Zhu D."/>
            <person name="Muzny D."/>
            <person name="Worley K."/>
            <person name="Gibbs R."/>
        </authorList>
    </citation>
    <scope>NUCLEOTIDE SEQUENCE [LARGE SCALE GENOMIC DNA]</scope>
    <source>
        <strain evidence="3 4">DSM 15436</strain>
    </source>
</reference>
<dbReference type="InterPro" id="IPR025902">
    <property type="entry name" value="LssY-like-C_dom"/>
</dbReference>
<comment type="caution">
    <text evidence="3">The sequence shown here is derived from an EMBL/GenBank/DDBJ whole genome shotgun (WGS) entry which is preliminary data.</text>
</comment>